<reference evidence="2" key="3">
    <citation type="submission" date="2020-12" db="UniProtKB">
        <authorList>
            <consortium name="EnsemblPlants"/>
        </authorList>
    </citation>
    <scope>IDENTIFICATION</scope>
</reference>
<dbReference type="InterPro" id="IPR036789">
    <property type="entry name" value="Ribosomal_uL6-like_a/b-dom_sf"/>
</dbReference>
<dbReference type="GO" id="GO:0019843">
    <property type="term" value="F:rRNA binding"/>
    <property type="evidence" value="ECO:0007669"/>
    <property type="project" value="InterPro"/>
</dbReference>
<dbReference type="STRING" id="3218.A0A2K1K850"/>
<dbReference type="GO" id="GO:0003735">
    <property type="term" value="F:structural constituent of ribosome"/>
    <property type="evidence" value="ECO:0007669"/>
    <property type="project" value="InterPro"/>
</dbReference>
<evidence type="ECO:0000313" key="2">
    <source>
        <dbReference type="EnsemblPlants" id="Pp3c8_20380V3.1"/>
    </source>
</evidence>
<keyword evidence="3" id="KW-1185">Reference proteome</keyword>
<dbReference type="PaxDb" id="3218-PP1S285_11V6.1"/>
<protein>
    <submittedName>
        <fullName evidence="1 2">Uncharacterized protein</fullName>
    </submittedName>
</protein>
<dbReference type="AlphaFoldDB" id="A0A2K1K850"/>
<dbReference type="GO" id="GO:0006412">
    <property type="term" value="P:translation"/>
    <property type="evidence" value="ECO:0007669"/>
    <property type="project" value="InterPro"/>
</dbReference>
<organism evidence="1">
    <name type="scientific">Physcomitrium patens</name>
    <name type="common">Spreading-leaved earth moss</name>
    <name type="synonym">Physcomitrella patens</name>
    <dbReference type="NCBI Taxonomy" id="3218"/>
    <lineage>
        <taxon>Eukaryota</taxon>
        <taxon>Viridiplantae</taxon>
        <taxon>Streptophyta</taxon>
        <taxon>Embryophyta</taxon>
        <taxon>Bryophyta</taxon>
        <taxon>Bryophytina</taxon>
        <taxon>Bryopsida</taxon>
        <taxon>Funariidae</taxon>
        <taxon>Funariales</taxon>
        <taxon>Funariaceae</taxon>
        <taxon>Physcomitrium</taxon>
    </lineage>
</organism>
<dbReference type="GO" id="GO:0005840">
    <property type="term" value="C:ribosome"/>
    <property type="evidence" value="ECO:0007669"/>
    <property type="project" value="InterPro"/>
</dbReference>
<reference evidence="1 3" key="2">
    <citation type="journal article" date="2018" name="Plant J.">
        <title>The Physcomitrella patens chromosome-scale assembly reveals moss genome structure and evolution.</title>
        <authorList>
            <person name="Lang D."/>
            <person name="Ullrich K.K."/>
            <person name="Murat F."/>
            <person name="Fuchs J."/>
            <person name="Jenkins J."/>
            <person name="Haas F.B."/>
            <person name="Piednoel M."/>
            <person name="Gundlach H."/>
            <person name="Van Bel M."/>
            <person name="Meyberg R."/>
            <person name="Vives C."/>
            <person name="Morata J."/>
            <person name="Symeonidi A."/>
            <person name="Hiss M."/>
            <person name="Muchero W."/>
            <person name="Kamisugi Y."/>
            <person name="Saleh O."/>
            <person name="Blanc G."/>
            <person name="Decker E.L."/>
            <person name="van Gessel N."/>
            <person name="Grimwood J."/>
            <person name="Hayes R.D."/>
            <person name="Graham S.W."/>
            <person name="Gunter L.E."/>
            <person name="McDaniel S.F."/>
            <person name="Hoernstein S.N.W."/>
            <person name="Larsson A."/>
            <person name="Li F.W."/>
            <person name="Perroud P.F."/>
            <person name="Phillips J."/>
            <person name="Ranjan P."/>
            <person name="Rokshar D.S."/>
            <person name="Rothfels C.J."/>
            <person name="Schneider L."/>
            <person name="Shu S."/>
            <person name="Stevenson D.W."/>
            <person name="Thummler F."/>
            <person name="Tillich M."/>
            <person name="Villarreal Aguilar J.C."/>
            <person name="Widiez T."/>
            <person name="Wong G.K."/>
            <person name="Wymore A."/>
            <person name="Zhang Y."/>
            <person name="Zimmer A.D."/>
            <person name="Quatrano R.S."/>
            <person name="Mayer K.F.X."/>
            <person name="Goodstein D."/>
            <person name="Casacuberta J.M."/>
            <person name="Vandepoele K."/>
            <person name="Reski R."/>
            <person name="Cuming A.C."/>
            <person name="Tuskan G.A."/>
            <person name="Maumus F."/>
            <person name="Salse J."/>
            <person name="Schmutz J."/>
            <person name="Rensing S.A."/>
        </authorList>
    </citation>
    <scope>NUCLEOTIDE SEQUENCE [LARGE SCALE GENOMIC DNA]</scope>
    <source>
        <strain evidence="2 3">cv. Gransden 2004</strain>
    </source>
</reference>
<dbReference type="EnsemblPlants" id="Pp3c8_20380V3.1">
    <property type="protein sequence ID" value="Pp3c8_20380V3.1"/>
    <property type="gene ID" value="Pp3c8_20380"/>
</dbReference>
<proteinExistence type="predicted"/>
<dbReference type="EMBL" id="ABEU02000008">
    <property type="protein sequence ID" value="PNR49952.1"/>
    <property type="molecule type" value="Genomic_DNA"/>
</dbReference>
<sequence>MWSCEPSFAEGFSHEIQLQDTSAVCVFFSFFCSKPNLTCCTGIDHQKVIQFAAIIKS</sequence>
<dbReference type="Gene3D" id="3.90.930.12">
    <property type="entry name" value="Ribosomal protein L6, alpha-beta domain"/>
    <property type="match status" value="1"/>
</dbReference>
<evidence type="ECO:0000313" key="3">
    <source>
        <dbReference type="Proteomes" id="UP000006727"/>
    </source>
</evidence>
<accession>A0A2K1K850</accession>
<gene>
    <name evidence="1" type="ORF">PHYPA_011849</name>
</gene>
<name>A0A2K1K850_PHYPA</name>
<dbReference type="InParanoid" id="A0A2K1K850"/>
<dbReference type="Gramene" id="Pp3c8_20380V3.1">
    <property type="protein sequence ID" value="Pp3c8_20380V3.1"/>
    <property type="gene ID" value="Pp3c8_20380"/>
</dbReference>
<reference evidence="1 3" key="1">
    <citation type="journal article" date="2008" name="Science">
        <title>The Physcomitrella genome reveals evolutionary insights into the conquest of land by plants.</title>
        <authorList>
            <person name="Rensing S."/>
            <person name="Lang D."/>
            <person name="Zimmer A."/>
            <person name="Terry A."/>
            <person name="Salamov A."/>
            <person name="Shapiro H."/>
            <person name="Nishiyama T."/>
            <person name="Perroud P.-F."/>
            <person name="Lindquist E."/>
            <person name="Kamisugi Y."/>
            <person name="Tanahashi T."/>
            <person name="Sakakibara K."/>
            <person name="Fujita T."/>
            <person name="Oishi K."/>
            <person name="Shin-I T."/>
            <person name="Kuroki Y."/>
            <person name="Toyoda A."/>
            <person name="Suzuki Y."/>
            <person name="Hashimoto A."/>
            <person name="Yamaguchi K."/>
            <person name="Sugano A."/>
            <person name="Kohara Y."/>
            <person name="Fujiyama A."/>
            <person name="Anterola A."/>
            <person name="Aoki S."/>
            <person name="Ashton N."/>
            <person name="Barbazuk W.B."/>
            <person name="Barker E."/>
            <person name="Bennetzen J."/>
            <person name="Bezanilla M."/>
            <person name="Blankenship R."/>
            <person name="Cho S.H."/>
            <person name="Dutcher S."/>
            <person name="Estelle M."/>
            <person name="Fawcett J.A."/>
            <person name="Gundlach H."/>
            <person name="Hanada K."/>
            <person name="Heyl A."/>
            <person name="Hicks K.A."/>
            <person name="Hugh J."/>
            <person name="Lohr M."/>
            <person name="Mayer K."/>
            <person name="Melkozernov A."/>
            <person name="Murata T."/>
            <person name="Nelson D."/>
            <person name="Pils B."/>
            <person name="Prigge M."/>
            <person name="Reiss B."/>
            <person name="Renner T."/>
            <person name="Rombauts S."/>
            <person name="Rushton P."/>
            <person name="Sanderfoot A."/>
            <person name="Schween G."/>
            <person name="Shiu S.-H."/>
            <person name="Stueber K."/>
            <person name="Theodoulou F.L."/>
            <person name="Tu H."/>
            <person name="Van de Peer Y."/>
            <person name="Verrier P.J."/>
            <person name="Waters E."/>
            <person name="Wood A."/>
            <person name="Yang L."/>
            <person name="Cove D."/>
            <person name="Cuming A."/>
            <person name="Hasebe M."/>
            <person name="Lucas S."/>
            <person name="Mishler D.B."/>
            <person name="Reski R."/>
            <person name="Grigoriev I."/>
            <person name="Quatrano R.S."/>
            <person name="Boore J.L."/>
        </authorList>
    </citation>
    <scope>NUCLEOTIDE SEQUENCE [LARGE SCALE GENOMIC DNA]</scope>
    <source>
        <strain evidence="2 3">cv. Gransden 2004</strain>
    </source>
</reference>
<dbReference type="Proteomes" id="UP000006727">
    <property type="component" value="Chromosome 8"/>
</dbReference>
<evidence type="ECO:0000313" key="1">
    <source>
        <dbReference type="EMBL" id="PNR49952.1"/>
    </source>
</evidence>